<proteinExistence type="predicted"/>
<name>A0A4Q2DMM8_9AGAR</name>
<dbReference type="Proteomes" id="UP000290288">
    <property type="component" value="Unassembled WGS sequence"/>
</dbReference>
<reference evidence="1 2" key="1">
    <citation type="submission" date="2019-01" db="EMBL/GenBank/DDBJ databases">
        <title>Draft genome sequence of Psathyrella aberdarensis IHI B618.</title>
        <authorList>
            <person name="Buettner E."/>
            <person name="Kellner H."/>
        </authorList>
    </citation>
    <scope>NUCLEOTIDE SEQUENCE [LARGE SCALE GENOMIC DNA]</scope>
    <source>
        <strain evidence="1 2">IHI B618</strain>
    </source>
</reference>
<keyword evidence="2" id="KW-1185">Reference proteome</keyword>
<dbReference type="CDD" id="cd04301">
    <property type="entry name" value="NAT_SF"/>
    <property type="match status" value="1"/>
</dbReference>
<dbReference type="STRING" id="2316362.A0A4Q2DMM8"/>
<gene>
    <name evidence="1" type="ORF">EST38_g5644</name>
</gene>
<dbReference type="Gene3D" id="3.40.630.30">
    <property type="match status" value="1"/>
</dbReference>
<dbReference type="InterPro" id="IPR016181">
    <property type="entry name" value="Acyl_CoA_acyltransferase"/>
</dbReference>
<dbReference type="EMBL" id="SDEE01000161">
    <property type="protein sequence ID" value="RXW20204.1"/>
    <property type="molecule type" value="Genomic_DNA"/>
</dbReference>
<dbReference type="AlphaFoldDB" id="A0A4Q2DMM8"/>
<organism evidence="1 2">
    <name type="scientific">Candolleomyces aberdarensis</name>
    <dbReference type="NCBI Taxonomy" id="2316362"/>
    <lineage>
        <taxon>Eukaryota</taxon>
        <taxon>Fungi</taxon>
        <taxon>Dikarya</taxon>
        <taxon>Basidiomycota</taxon>
        <taxon>Agaricomycotina</taxon>
        <taxon>Agaricomycetes</taxon>
        <taxon>Agaricomycetidae</taxon>
        <taxon>Agaricales</taxon>
        <taxon>Agaricineae</taxon>
        <taxon>Psathyrellaceae</taxon>
        <taxon>Candolleomyces</taxon>
    </lineage>
</organism>
<accession>A0A4Q2DMM8</accession>
<dbReference type="SUPFAM" id="SSF55729">
    <property type="entry name" value="Acyl-CoA N-acyltransferases (Nat)"/>
    <property type="match status" value="1"/>
</dbReference>
<sequence>MVSGIKVHVLKDPSVSQIEDITQMFSRAQEGQISVDMMTDSKRSIRDMWNRSGIRAAALEGKIWVVYNPDNDENEIISAVIAFGPGSTPMGSEAQRELGYYDYKNALSTETKNWQKDVYSVIGRKLINKTVGPLKPLNSWKPIMVGTEPEHQGKGYATALMRELQKTASQDRTAVFLSTFTEELVRDASSLSA</sequence>
<evidence type="ECO:0000313" key="1">
    <source>
        <dbReference type="EMBL" id="RXW20204.1"/>
    </source>
</evidence>
<evidence type="ECO:0000313" key="2">
    <source>
        <dbReference type="Proteomes" id="UP000290288"/>
    </source>
</evidence>
<protein>
    <submittedName>
        <fullName evidence="1">Uncharacterized protein</fullName>
    </submittedName>
</protein>
<comment type="caution">
    <text evidence="1">The sequence shown here is derived from an EMBL/GenBank/DDBJ whole genome shotgun (WGS) entry which is preliminary data.</text>
</comment>
<dbReference type="OrthoDB" id="61113at2759"/>